<evidence type="ECO:0000256" key="1">
    <source>
        <dbReference type="SAM" id="MobiDB-lite"/>
    </source>
</evidence>
<accession>A0A151GJE3</accession>
<dbReference type="Gene3D" id="3.90.210.10">
    <property type="entry name" value="Heat-Labile Enterotoxin, subunit A"/>
    <property type="match status" value="1"/>
</dbReference>
<sequence length="592" mass="65648">MQVVSFWLLLAFVQLWQNALANVPPWAVSRNTKKVTLPSNILARGDSRSPTAIFEDGLQAKPKLTLGFGEGYDLNKHVQGSASNIRGSNFVSTTSSLNVAELFATYGTAITEDIKDLQLPKRDGWVYLLSPDPSIIDVEGSRDQPDGMQKEFGAINGVERDRIIGAYRADDTRQMVQMNPFYNRAYMSQHAGTAHPTFATEFYNEEDLQKLAWTIKLEANLENHILRETEAQRPADNPADWKAKLESDIQGNNFLRDKAAKDPPAQQQKNKIKLADLVTEWTAKDVPKTANPAVSKFVTEFVEENWSRMLSTFEAIDDKQMGRKPKGNTKHSNCRRGETCSIKPKKDKPQSNRGNRPVGVANARVMDHFGGVAFNLALMASTCLTNARLANCFQTAKQSKPSSQEESPVSLWDRVLGLRFVPGLLWGSFTKLWSQENIDAFKKSWNDLKQAFSEVPDAVKRSVKDVINVENLDAFIQSCNNLSKAVKEIPAAAKSGAADLANLENADALGRSLTDFATAISEIPGAMESGYNDLKQAPGDIATAFQKAPRQLAEAAMAFTAEFDKYVSMPATTTMTIIKLKYTNWLCKSSFR</sequence>
<evidence type="ECO:0000256" key="2">
    <source>
        <dbReference type="SAM" id="SignalP"/>
    </source>
</evidence>
<keyword evidence="4" id="KW-1185">Reference proteome</keyword>
<feature type="chain" id="PRO_5007580635" description="Heat-labile enterotoxin IIA, A chain" evidence="2">
    <location>
        <begin position="22"/>
        <end position="592"/>
    </location>
</feature>
<proteinExistence type="predicted"/>
<organism evidence="3 4">
    <name type="scientific">Drechmeria coniospora</name>
    <name type="common">Nematophagous fungus</name>
    <name type="synonym">Meria coniospora</name>
    <dbReference type="NCBI Taxonomy" id="98403"/>
    <lineage>
        <taxon>Eukaryota</taxon>
        <taxon>Fungi</taxon>
        <taxon>Dikarya</taxon>
        <taxon>Ascomycota</taxon>
        <taxon>Pezizomycotina</taxon>
        <taxon>Sordariomycetes</taxon>
        <taxon>Hypocreomycetidae</taxon>
        <taxon>Hypocreales</taxon>
        <taxon>Ophiocordycipitaceae</taxon>
        <taxon>Drechmeria</taxon>
    </lineage>
</organism>
<dbReference type="EMBL" id="LAYC01000002">
    <property type="protein sequence ID" value="KYK57217.1"/>
    <property type="molecule type" value="Genomic_DNA"/>
</dbReference>
<dbReference type="Proteomes" id="UP000076580">
    <property type="component" value="Chromosome 02"/>
</dbReference>
<keyword evidence="2" id="KW-0732">Signal</keyword>
<evidence type="ECO:0000313" key="3">
    <source>
        <dbReference type="EMBL" id="KYK57217.1"/>
    </source>
</evidence>
<dbReference type="InParanoid" id="A0A151GJE3"/>
<dbReference type="SUPFAM" id="SSF56399">
    <property type="entry name" value="ADP-ribosylation"/>
    <property type="match status" value="1"/>
</dbReference>
<comment type="caution">
    <text evidence="3">The sequence shown here is derived from an EMBL/GenBank/DDBJ whole genome shotgun (WGS) entry which is preliminary data.</text>
</comment>
<evidence type="ECO:0008006" key="5">
    <source>
        <dbReference type="Google" id="ProtNLM"/>
    </source>
</evidence>
<protein>
    <recommendedName>
        <fullName evidence="5">Heat-labile enterotoxin IIA, A chain</fullName>
    </recommendedName>
</protein>
<feature type="compositionally biased region" description="Basic residues" evidence="1">
    <location>
        <begin position="322"/>
        <end position="334"/>
    </location>
</feature>
<feature type="region of interest" description="Disordered" evidence="1">
    <location>
        <begin position="317"/>
        <end position="358"/>
    </location>
</feature>
<gene>
    <name evidence="3" type="ORF">DCS_04224</name>
</gene>
<dbReference type="GeneID" id="63716867"/>
<name>A0A151GJE3_DRECN</name>
<dbReference type="RefSeq" id="XP_040656569.1">
    <property type="nucleotide sequence ID" value="XM_040801536.1"/>
</dbReference>
<dbReference type="AlphaFoldDB" id="A0A151GJE3"/>
<feature type="signal peptide" evidence="2">
    <location>
        <begin position="1"/>
        <end position="21"/>
    </location>
</feature>
<evidence type="ECO:0000313" key="4">
    <source>
        <dbReference type="Proteomes" id="UP000076580"/>
    </source>
</evidence>
<reference evidence="3 4" key="1">
    <citation type="journal article" date="2016" name="Sci. Rep.">
        <title>Insights into Adaptations to a Near-Obligate Nematode Endoparasitic Lifestyle from the Finished Genome of Drechmeria coniospora.</title>
        <authorList>
            <person name="Zhang L."/>
            <person name="Zhou Z."/>
            <person name="Guo Q."/>
            <person name="Fokkens L."/>
            <person name="Miskei M."/>
            <person name="Pocsi I."/>
            <person name="Zhang W."/>
            <person name="Chen M."/>
            <person name="Wang L."/>
            <person name="Sun Y."/>
            <person name="Donzelli B.G."/>
            <person name="Gibson D.M."/>
            <person name="Nelson D.R."/>
            <person name="Luo J.G."/>
            <person name="Rep M."/>
            <person name="Liu H."/>
            <person name="Yang S."/>
            <person name="Wang J."/>
            <person name="Krasnoff S.B."/>
            <person name="Xu Y."/>
            <person name="Molnar I."/>
            <person name="Lin M."/>
        </authorList>
    </citation>
    <scope>NUCLEOTIDE SEQUENCE [LARGE SCALE GENOMIC DNA]</scope>
    <source>
        <strain evidence="3 4">ARSEF 6962</strain>
    </source>
</reference>